<reference evidence="3 4" key="1">
    <citation type="journal article" date="2012" name="BMC Genomics">
        <title>Comparative genomic analysis of human infective Trypanosoma cruzi lineages with the bat-restricted subspecies T. cruzi marinkellei.</title>
        <authorList>
            <person name="Franzen O."/>
            <person name="Talavera-Lopez C."/>
            <person name="Ochaya S."/>
            <person name="Butler C.E."/>
            <person name="Messenger L.A."/>
            <person name="Lewis M.D."/>
            <person name="Llewellyn M.S."/>
            <person name="Marinkelle C.J."/>
            <person name="Tyler K.M."/>
            <person name="Miles M.A."/>
            <person name="Andersson B."/>
        </authorList>
    </citation>
    <scope>NUCLEOTIDE SEQUENCE [LARGE SCALE GENOMIC DNA]</scope>
    <source>
        <strain evidence="3 4">B7</strain>
    </source>
</reference>
<keyword evidence="2" id="KW-1133">Transmembrane helix</keyword>
<evidence type="ECO:0000313" key="3">
    <source>
        <dbReference type="EMBL" id="EKF27276.1"/>
    </source>
</evidence>
<name>K2MY55_TRYCR</name>
<evidence type="ECO:0000256" key="2">
    <source>
        <dbReference type="SAM" id="Phobius"/>
    </source>
</evidence>
<keyword evidence="4" id="KW-1185">Reference proteome</keyword>
<comment type="caution">
    <text evidence="3">The sequence shown here is derived from an EMBL/GenBank/DDBJ whole genome shotgun (WGS) entry which is preliminary data.</text>
</comment>
<organism evidence="3 4">
    <name type="scientific">Trypanosoma cruzi marinkellei</name>
    <dbReference type="NCBI Taxonomy" id="85056"/>
    <lineage>
        <taxon>Eukaryota</taxon>
        <taxon>Discoba</taxon>
        <taxon>Euglenozoa</taxon>
        <taxon>Kinetoplastea</taxon>
        <taxon>Metakinetoplastina</taxon>
        <taxon>Trypanosomatida</taxon>
        <taxon>Trypanosomatidae</taxon>
        <taxon>Trypanosoma</taxon>
        <taxon>Schizotrypanum</taxon>
    </lineage>
</organism>
<proteinExistence type="predicted"/>
<feature type="transmembrane region" description="Helical" evidence="2">
    <location>
        <begin position="12"/>
        <end position="37"/>
    </location>
</feature>
<feature type="compositionally biased region" description="Basic and acidic residues" evidence="1">
    <location>
        <begin position="125"/>
        <end position="154"/>
    </location>
</feature>
<accession>K2MY55</accession>
<feature type="region of interest" description="Disordered" evidence="1">
    <location>
        <begin position="92"/>
        <end position="221"/>
    </location>
</feature>
<dbReference type="AlphaFoldDB" id="K2MY55"/>
<dbReference type="Proteomes" id="UP000007350">
    <property type="component" value="Unassembled WGS sequence"/>
</dbReference>
<gene>
    <name evidence="3" type="ORF">MOQ_009004</name>
</gene>
<sequence>MMCALLPLPGCCYLLVCVPLQLVLFYFVVPFVAFTLLCVDGELVCAEGCTQVTGVMAMMMTGRVLLVCALSVLWCGADGFCEDLAPVVGRPSGPASDVEGLPEASESGTLVSGNSGTKTQLPQDEETRSRSTEKTPRGEKEKEEGKIKHVEKDNQAPGSNSVTEKESELTDQGDSRSQPVTGTPEGEVMTSLPDSLPGLGVQQEVLPDLLKNASDKSTTDD</sequence>
<dbReference type="EMBL" id="AHKC01018539">
    <property type="protein sequence ID" value="EKF27276.1"/>
    <property type="molecule type" value="Genomic_DNA"/>
</dbReference>
<keyword evidence="2" id="KW-0812">Transmembrane</keyword>
<dbReference type="OrthoDB" id="255441at2759"/>
<feature type="compositionally biased region" description="Polar residues" evidence="1">
    <location>
        <begin position="170"/>
        <end position="181"/>
    </location>
</feature>
<evidence type="ECO:0000256" key="1">
    <source>
        <dbReference type="SAM" id="MobiDB-lite"/>
    </source>
</evidence>
<protein>
    <submittedName>
        <fullName evidence="3">Mucin-associated surface protein (MASP), putative</fullName>
    </submittedName>
</protein>
<feature type="non-terminal residue" evidence="3">
    <location>
        <position position="221"/>
    </location>
</feature>
<feature type="compositionally biased region" description="Polar residues" evidence="1">
    <location>
        <begin position="106"/>
        <end position="122"/>
    </location>
</feature>
<evidence type="ECO:0000313" key="4">
    <source>
        <dbReference type="Proteomes" id="UP000007350"/>
    </source>
</evidence>
<keyword evidence="2" id="KW-0472">Membrane</keyword>